<comment type="caution">
    <text evidence="1">The sequence shown here is derived from an EMBL/GenBank/DDBJ whole genome shotgun (WGS) entry which is preliminary data.</text>
</comment>
<reference evidence="1" key="1">
    <citation type="submission" date="2022-08" db="EMBL/GenBank/DDBJ databases">
        <authorList>
            <person name="Gutierrez-Valencia J."/>
        </authorList>
    </citation>
    <scope>NUCLEOTIDE SEQUENCE</scope>
</reference>
<gene>
    <name evidence="1" type="ORF">LITE_LOCUS29243</name>
</gene>
<accession>A0AAV0MN73</accession>
<organism evidence="1 2">
    <name type="scientific">Linum tenue</name>
    <dbReference type="NCBI Taxonomy" id="586396"/>
    <lineage>
        <taxon>Eukaryota</taxon>
        <taxon>Viridiplantae</taxon>
        <taxon>Streptophyta</taxon>
        <taxon>Embryophyta</taxon>
        <taxon>Tracheophyta</taxon>
        <taxon>Spermatophyta</taxon>
        <taxon>Magnoliopsida</taxon>
        <taxon>eudicotyledons</taxon>
        <taxon>Gunneridae</taxon>
        <taxon>Pentapetalae</taxon>
        <taxon>rosids</taxon>
        <taxon>fabids</taxon>
        <taxon>Malpighiales</taxon>
        <taxon>Linaceae</taxon>
        <taxon>Linum</taxon>
    </lineage>
</organism>
<protein>
    <submittedName>
        <fullName evidence="1">Uncharacterized protein</fullName>
    </submittedName>
</protein>
<name>A0AAV0MN73_9ROSI</name>
<dbReference type="Proteomes" id="UP001154282">
    <property type="component" value="Unassembled WGS sequence"/>
</dbReference>
<proteinExistence type="predicted"/>
<evidence type="ECO:0000313" key="1">
    <source>
        <dbReference type="EMBL" id="CAI0447013.1"/>
    </source>
</evidence>
<keyword evidence="2" id="KW-1185">Reference proteome</keyword>
<dbReference type="AlphaFoldDB" id="A0AAV0MN73"/>
<dbReference type="EMBL" id="CAMGYJ010000007">
    <property type="protein sequence ID" value="CAI0447013.1"/>
    <property type="molecule type" value="Genomic_DNA"/>
</dbReference>
<sequence>MYPDNFKKESYRRLHQMSYIKYWGRIMYQWRQGL</sequence>
<evidence type="ECO:0000313" key="2">
    <source>
        <dbReference type="Proteomes" id="UP001154282"/>
    </source>
</evidence>